<evidence type="ECO:0000256" key="4">
    <source>
        <dbReference type="ARBA" id="ARBA00022454"/>
    </source>
</evidence>
<keyword evidence="4" id="KW-0158">Chromosome</keyword>
<name>A0A8J1Y7Y6_OWEFU</name>
<comment type="subcellular location">
    <subcellularLocation>
        <location evidence="2">Chromosome</location>
        <location evidence="2">Centromere</location>
    </subcellularLocation>
    <subcellularLocation>
        <location evidence="1">Nucleus</location>
    </subcellularLocation>
</comment>
<sequence length="390" mass="44707">MFRNFCHERRHFRKFKMEEEILRKVLGKLKKPDIPLYLEKWGSINENEIQQKIKFSAAKGNIITNIAAIYKKHKRRSTQDVGMLDLMYVSENSKKKNWLVSKLKKASGEHTVLTAKMLQSGLSRNLAHFDADVNVLENNEAFWMRVSIQEYKSYIPTHVTYIAHYPHTDTVISSTMSAAYKSYIRRAVLSTLKCVTWEDLPLAGHCVVSLAQLANHQKSLGAYTRFQQNQADSHPLTRKRKRQDSEEGEEHDSRILFEHETNNQSRTEYLTEKFGPNKQPNLEKVLYKTNLRFRGCAVSPKLQALKSKQIYCQVKFEGSSVIEGIKNLSKTGRANANLPKHMVELPTMAKSVITIFEKNPTQRQQGNAPSTPDMGNRSRTFSPTQGDTGT</sequence>
<dbReference type="AlphaFoldDB" id="A0A8J1Y7Y6"/>
<organism evidence="8 9">
    <name type="scientific">Owenia fusiformis</name>
    <name type="common">Polychaete worm</name>
    <dbReference type="NCBI Taxonomy" id="6347"/>
    <lineage>
        <taxon>Eukaryota</taxon>
        <taxon>Metazoa</taxon>
        <taxon>Spiralia</taxon>
        <taxon>Lophotrochozoa</taxon>
        <taxon>Annelida</taxon>
        <taxon>Polychaeta</taxon>
        <taxon>Sedentaria</taxon>
        <taxon>Canalipalpata</taxon>
        <taxon>Sabellida</taxon>
        <taxon>Oweniida</taxon>
        <taxon>Oweniidae</taxon>
        <taxon>Owenia</taxon>
    </lineage>
</organism>
<dbReference type="OrthoDB" id="6585699at2759"/>
<evidence type="ECO:0000256" key="1">
    <source>
        <dbReference type="ARBA" id="ARBA00004123"/>
    </source>
</evidence>
<feature type="compositionally biased region" description="Polar residues" evidence="7">
    <location>
        <begin position="377"/>
        <end position="390"/>
    </location>
</feature>
<dbReference type="InterPro" id="IPR052011">
    <property type="entry name" value="CENP-NAC/CAD_complex"/>
</dbReference>
<reference evidence="8" key="1">
    <citation type="submission" date="2022-03" db="EMBL/GenBank/DDBJ databases">
        <authorList>
            <person name="Martin C."/>
        </authorList>
    </citation>
    <scope>NUCLEOTIDE SEQUENCE</scope>
</reference>
<feature type="region of interest" description="Disordered" evidence="7">
    <location>
        <begin position="359"/>
        <end position="390"/>
    </location>
</feature>
<dbReference type="GO" id="GO:0005654">
    <property type="term" value="C:nucleoplasm"/>
    <property type="evidence" value="ECO:0007669"/>
    <property type="project" value="TreeGrafter"/>
</dbReference>
<evidence type="ECO:0000313" key="9">
    <source>
        <dbReference type="Proteomes" id="UP000749559"/>
    </source>
</evidence>
<feature type="compositionally biased region" description="Polar residues" evidence="7">
    <location>
        <begin position="359"/>
        <end position="370"/>
    </location>
</feature>
<protein>
    <submittedName>
        <fullName evidence="8">Uncharacterized protein</fullName>
    </submittedName>
</protein>
<evidence type="ECO:0000256" key="6">
    <source>
        <dbReference type="ARBA" id="ARBA00023328"/>
    </source>
</evidence>
<evidence type="ECO:0000256" key="7">
    <source>
        <dbReference type="SAM" id="MobiDB-lite"/>
    </source>
</evidence>
<dbReference type="GO" id="GO:0000775">
    <property type="term" value="C:chromosome, centromeric region"/>
    <property type="evidence" value="ECO:0007669"/>
    <property type="project" value="UniProtKB-SubCell"/>
</dbReference>
<dbReference type="GO" id="GO:0007059">
    <property type="term" value="P:chromosome segregation"/>
    <property type="evidence" value="ECO:0007669"/>
    <property type="project" value="InterPro"/>
</dbReference>
<keyword evidence="9" id="KW-1185">Reference proteome</keyword>
<evidence type="ECO:0000256" key="2">
    <source>
        <dbReference type="ARBA" id="ARBA00004584"/>
    </source>
</evidence>
<evidence type="ECO:0000256" key="5">
    <source>
        <dbReference type="ARBA" id="ARBA00023242"/>
    </source>
</evidence>
<accession>A0A8J1Y7Y6</accession>
<dbReference type="PANTHER" id="PTHR46790">
    <property type="entry name" value="CENTROMERE PROTEIN N"/>
    <property type="match status" value="1"/>
</dbReference>
<comment type="caution">
    <text evidence="8">The sequence shown here is derived from an EMBL/GenBank/DDBJ whole genome shotgun (WGS) entry which is preliminary data.</text>
</comment>
<keyword evidence="6" id="KW-0137">Centromere</keyword>
<dbReference type="Pfam" id="PF05238">
    <property type="entry name" value="CENP-N"/>
    <property type="match status" value="1"/>
</dbReference>
<evidence type="ECO:0000313" key="8">
    <source>
        <dbReference type="EMBL" id="CAH1779801.1"/>
    </source>
</evidence>
<dbReference type="GO" id="GO:0034080">
    <property type="term" value="P:CENP-A containing chromatin assembly"/>
    <property type="evidence" value="ECO:0007669"/>
    <property type="project" value="InterPro"/>
</dbReference>
<gene>
    <name evidence="8" type="ORF">OFUS_LOCUS6571</name>
</gene>
<dbReference type="InterPro" id="IPR007902">
    <property type="entry name" value="Chl4/mis15/CENP-N"/>
</dbReference>
<evidence type="ECO:0000256" key="3">
    <source>
        <dbReference type="ARBA" id="ARBA00005566"/>
    </source>
</evidence>
<dbReference type="PANTHER" id="PTHR46790:SF1">
    <property type="entry name" value="CENTROMERE PROTEIN N"/>
    <property type="match status" value="1"/>
</dbReference>
<dbReference type="EMBL" id="CAIIXF020000003">
    <property type="protein sequence ID" value="CAH1779801.1"/>
    <property type="molecule type" value="Genomic_DNA"/>
</dbReference>
<proteinExistence type="inferred from homology"/>
<keyword evidence="5" id="KW-0539">Nucleus</keyword>
<comment type="similarity">
    <text evidence="3">Belongs to the CENP-N/CHL4 family.</text>
</comment>
<feature type="region of interest" description="Disordered" evidence="7">
    <location>
        <begin position="228"/>
        <end position="253"/>
    </location>
</feature>
<dbReference type="Proteomes" id="UP000749559">
    <property type="component" value="Unassembled WGS sequence"/>
</dbReference>